<dbReference type="EMBL" id="LR134117">
    <property type="protein sequence ID" value="VDZ65878.1"/>
    <property type="molecule type" value="Genomic_DNA"/>
</dbReference>
<dbReference type="Pfam" id="PF13982">
    <property type="entry name" value="YbfN"/>
    <property type="match status" value="1"/>
</dbReference>
<protein>
    <recommendedName>
        <fullName evidence="4">YbfN-like lipoprotein</fullName>
    </recommendedName>
</protein>
<name>A0A447L2Q8_SEROD</name>
<evidence type="ECO:0008006" key="4">
    <source>
        <dbReference type="Google" id="ProtNLM"/>
    </source>
</evidence>
<proteinExistence type="predicted"/>
<reference evidence="2 3" key="1">
    <citation type="submission" date="2018-12" db="EMBL/GenBank/DDBJ databases">
        <authorList>
            <consortium name="Pathogen Informatics"/>
        </authorList>
    </citation>
    <scope>NUCLEOTIDE SEQUENCE [LARGE SCALE GENOMIC DNA]</scope>
    <source>
        <strain evidence="2 3">NCTC11214</strain>
    </source>
</reference>
<sequence length="108" mass="11937">MKNLLLLVAAVLGLSACVQPQTPPEDAKLRQAYSACINTAEGSPEKLQSCQAVLNVLKQEKQHQQFAEQETVRVLDYQSCIQAVHTGNGQAYDSQCGKIWQEIRANNH</sequence>
<dbReference type="Proteomes" id="UP000281391">
    <property type="component" value="Chromosome"/>
</dbReference>
<accession>A0A447L2Q8</accession>
<evidence type="ECO:0000313" key="2">
    <source>
        <dbReference type="EMBL" id="VDZ65878.1"/>
    </source>
</evidence>
<evidence type="ECO:0000313" key="3">
    <source>
        <dbReference type="Proteomes" id="UP000281391"/>
    </source>
</evidence>
<dbReference type="PROSITE" id="PS51257">
    <property type="entry name" value="PROKAR_LIPOPROTEIN"/>
    <property type="match status" value="1"/>
</dbReference>
<keyword evidence="1" id="KW-0732">Signal</keyword>
<dbReference type="InterPro" id="IPR025727">
    <property type="entry name" value="YbfN-like"/>
</dbReference>
<gene>
    <name evidence="2" type="ORF">NCTC11214_05691</name>
</gene>
<dbReference type="KEGG" id="sof:NCTC11214_05691"/>
<feature type="signal peptide" evidence="1">
    <location>
        <begin position="1"/>
        <end position="20"/>
    </location>
</feature>
<evidence type="ECO:0000256" key="1">
    <source>
        <dbReference type="SAM" id="SignalP"/>
    </source>
</evidence>
<feature type="chain" id="PRO_5019454187" description="YbfN-like lipoprotein" evidence="1">
    <location>
        <begin position="21"/>
        <end position="108"/>
    </location>
</feature>
<organism evidence="2 3">
    <name type="scientific">Serratia odorifera</name>
    <dbReference type="NCBI Taxonomy" id="618"/>
    <lineage>
        <taxon>Bacteria</taxon>
        <taxon>Pseudomonadati</taxon>
        <taxon>Pseudomonadota</taxon>
        <taxon>Gammaproteobacteria</taxon>
        <taxon>Enterobacterales</taxon>
        <taxon>Yersiniaceae</taxon>
        <taxon>Serratia</taxon>
    </lineage>
</organism>
<dbReference type="AlphaFoldDB" id="A0A447L2Q8"/>
<dbReference type="RefSeq" id="WP_004965886.1">
    <property type="nucleotide sequence ID" value="NZ_JBGMUT010000005.1"/>
</dbReference>